<reference evidence="1 3" key="1">
    <citation type="journal article" date="2011" name="Nature">
        <title>The Medicago genome provides insight into the evolution of rhizobial symbioses.</title>
        <authorList>
            <person name="Young N.D."/>
            <person name="Debelle F."/>
            <person name="Oldroyd G.E."/>
            <person name="Geurts R."/>
            <person name="Cannon S.B."/>
            <person name="Udvardi M.K."/>
            <person name="Benedito V.A."/>
            <person name="Mayer K.F."/>
            <person name="Gouzy J."/>
            <person name="Schoof H."/>
            <person name="Van de Peer Y."/>
            <person name="Proost S."/>
            <person name="Cook D.R."/>
            <person name="Meyers B.C."/>
            <person name="Spannagl M."/>
            <person name="Cheung F."/>
            <person name="De Mita S."/>
            <person name="Krishnakumar V."/>
            <person name="Gundlach H."/>
            <person name="Zhou S."/>
            <person name="Mudge J."/>
            <person name="Bharti A.K."/>
            <person name="Murray J.D."/>
            <person name="Naoumkina M.A."/>
            <person name="Rosen B."/>
            <person name="Silverstein K.A."/>
            <person name="Tang H."/>
            <person name="Rombauts S."/>
            <person name="Zhao P.X."/>
            <person name="Zhou P."/>
            <person name="Barbe V."/>
            <person name="Bardou P."/>
            <person name="Bechner M."/>
            <person name="Bellec A."/>
            <person name="Berger A."/>
            <person name="Berges H."/>
            <person name="Bidwell S."/>
            <person name="Bisseling T."/>
            <person name="Choisne N."/>
            <person name="Couloux A."/>
            <person name="Denny R."/>
            <person name="Deshpande S."/>
            <person name="Dai X."/>
            <person name="Doyle J.J."/>
            <person name="Dudez A.M."/>
            <person name="Farmer A.D."/>
            <person name="Fouteau S."/>
            <person name="Franken C."/>
            <person name="Gibelin C."/>
            <person name="Gish J."/>
            <person name="Goldstein S."/>
            <person name="Gonzalez A.J."/>
            <person name="Green P.J."/>
            <person name="Hallab A."/>
            <person name="Hartog M."/>
            <person name="Hua A."/>
            <person name="Humphray S.J."/>
            <person name="Jeong D.H."/>
            <person name="Jing Y."/>
            <person name="Jocker A."/>
            <person name="Kenton S.M."/>
            <person name="Kim D.J."/>
            <person name="Klee K."/>
            <person name="Lai H."/>
            <person name="Lang C."/>
            <person name="Lin S."/>
            <person name="Macmil S.L."/>
            <person name="Magdelenat G."/>
            <person name="Matthews L."/>
            <person name="McCorrison J."/>
            <person name="Monaghan E.L."/>
            <person name="Mun J.H."/>
            <person name="Najar F.Z."/>
            <person name="Nicholson C."/>
            <person name="Noirot C."/>
            <person name="O'Bleness M."/>
            <person name="Paule C.R."/>
            <person name="Poulain J."/>
            <person name="Prion F."/>
            <person name="Qin B."/>
            <person name="Qu C."/>
            <person name="Retzel E.F."/>
            <person name="Riddle C."/>
            <person name="Sallet E."/>
            <person name="Samain S."/>
            <person name="Samson N."/>
            <person name="Sanders I."/>
            <person name="Saurat O."/>
            <person name="Scarpelli C."/>
            <person name="Schiex T."/>
            <person name="Segurens B."/>
            <person name="Severin A.J."/>
            <person name="Sherrier D.J."/>
            <person name="Shi R."/>
            <person name="Sims S."/>
            <person name="Singer S.R."/>
            <person name="Sinharoy S."/>
            <person name="Sterck L."/>
            <person name="Viollet A."/>
            <person name="Wang B.B."/>
            <person name="Wang K."/>
            <person name="Wang M."/>
            <person name="Wang X."/>
            <person name="Warfsmann J."/>
            <person name="Weissenbach J."/>
            <person name="White D.D."/>
            <person name="White J.D."/>
            <person name="Wiley G.B."/>
            <person name="Wincker P."/>
            <person name="Xing Y."/>
            <person name="Yang L."/>
            <person name="Yao Z."/>
            <person name="Ying F."/>
            <person name="Zhai J."/>
            <person name="Zhou L."/>
            <person name="Zuber A."/>
            <person name="Denarie J."/>
            <person name="Dixon R.A."/>
            <person name="May G.D."/>
            <person name="Schwartz D.C."/>
            <person name="Rogers J."/>
            <person name="Quetier F."/>
            <person name="Town C.D."/>
            <person name="Roe B.A."/>
        </authorList>
    </citation>
    <scope>NUCLEOTIDE SEQUENCE [LARGE SCALE GENOMIC DNA]</scope>
    <source>
        <strain evidence="1">A17</strain>
        <strain evidence="2 3">cv. Jemalong A17</strain>
    </source>
</reference>
<dbReference type="AlphaFoldDB" id="A0A072TTQ6"/>
<evidence type="ECO:0000313" key="1">
    <source>
        <dbReference type="EMBL" id="KEH20817.1"/>
    </source>
</evidence>
<name>A0A072TTQ6_MEDTR</name>
<sequence length="55" mass="6209">MRDSAMWWWTKKKTMEKKDVVSASGCRRVEEGNCIRVVTCNEGFENIADAVAALS</sequence>
<reference evidence="2" key="3">
    <citation type="submission" date="2015-04" db="UniProtKB">
        <authorList>
            <consortium name="EnsemblPlants"/>
        </authorList>
    </citation>
    <scope>IDENTIFICATION</scope>
    <source>
        <strain evidence="2">cv. Jemalong A17</strain>
    </source>
</reference>
<evidence type="ECO:0000313" key="2">
    <source>
        <dbReference type="EnsemblPlants" id="KEH20817"/>
    </source>
</evidence>
<evidence type="ECO:0000313" key="3">
    <source>
        <dbReference type="Proteomes" id="UP000002051"/>
    </source>
</evidence>
<dbReference type="EnsemblPlants" id="KEH20817">
    <property type="protein sequence ID" value="KEH20817"/>
    <property type="gene ID" value="MTR_8g090135"/>
</dbReference>
<reference evidence="1 3" key="2">
    <citation type="journal article" date="2014" name="BMC Genomics">
        <title>An improved genome release (version Mt4.0) for the model legume Medicago truncatula.</title>
        <authorList>
            <person name="Tang H."/>
            <person name="Krishnakumar V."/>
            <person name="Bidwell S."/>
            <person name="Rosen B."/>
            <person name="Chan A."/>
            <person name="Zhou S."/>
            <person name="Gentzbittel L."/>
            <person name="Childs K.L."/>
            <person name="Yandell M."/>
            <person name="Gundlach H."/>
            <person name="Mayer K.F."/>
            <person name="Schwartz D.C."/>
            <person name="Town C.D."/>
        </authorList>
    </citation>
    <scope>GENOME REANNOTATION</scope>
    <source>
        <strain evidence="1">A17</strain>
        <strain evidence="2 3">cv. Jemalong A17</strain>
    </source>
</reference>
<gene>
    <name evidence="1" type="ordered locus">MTR_8g090135</name>
</gene>
<dbReference type="HOGENOM" id="CLU_3035457_0_0_1"/>
<accession>A0A072TTQ6</accession>
<keyword evidence="3" id="KW-1185">Reference proteome</keyword>
<dbReference type="Proteomes" id="UP000002051">
    <property type="component" value="Chromosome 8"/>
</dbReference>
<proteinExistence type="predicted"/>
<dbReference type="EMBL" id="CM001224">
    <property type="protein sequence ID" value="KEH20817.1"/>
    <property type="molecule type" value="Genomic_DNA"/>
</dbReference>
<protein>
    <submittedName>
        <fullName evidence="1 2">Uncharacterized protein</fullName>
    </submittedName>
</protein>
<organism evidence="1 3">
    <name type="scientific">Medicago truncatula</name>
    <name type="common">Barrel medic</name>
    <name type="synonym">Medicago tribuloides</name>
    <dbReference type="NCBI Taxonomy" id="3880"/>
    <lineage>
        <taxon>Eukaryota</taxon>
        <taxon>Viridiplantae</taxon>
        <taxon>Streptophyta</taxon>
        <taxon>Embryophyta</taxon>
        <taxon>Tracheophyta</taxon>
        <taxon>Spermatophyta</taxon>
        <taxon>Magnoliopsida</taxon>
        <taxon>eudicotyledons</taxon>
        <taxon>Gunneridae</taxon>
        <taxon>Pentapetalae</taxon>
        <taxon>rosids</taxon>
        <taxon>fabids</taxon>
        <taxon>Fabales</taxon>
        <taxon>Fabaceae</taxon>
        <taxon>Papilionoideae</taxon>
        <taxon>50 kb inversion clade</taxon>
        <taxon>NPAAA clade</taxon>
        <taxon>Hologalegina</taxon>
        <taxon>IRL clade</taxon>
        <taxon>Trifolieae</taxon>
        <taxon>Medicago</taxon>
    </lineage>
</organism>